<feature type="region of interest" description="Disordered" evidence="1">
    <location>
        <begin position="96"/>
        <end position="119"/>
    </location>
</feature>
<reference evidence="3" key="1">
    <citation type="submission" date="2018-02" db="EMBL/GenBank/DDBJ databases">
        <authorList>
            <person name="Hausmann B."/>
        </authorList>
    </citation>
    <scope>NUCLEOTIDE SEQUENCE [LARGE SCALE GENOMIC DNA]</scope>
    <source>
        <strain evidence="3">Peat soil MAG SbA5</strain>
    </source>
</reference>
<protein>
    <submittedName>
        <fullName evidence="2">Uncharacterized protein</fullName>
    </submittedName>
</protein>
<dbReference type="EMBL" id="OKRB01000095">
    <property type="protein sequence ID" value="SPE23235.1"/>
    <property type="molecule type" value="Genomic_DNA"/>
</dbReference>
<dbReference type="Proteomes" id="UP000239735">
    <property type="component" value="Unassembled WGS sequence"/>
</dbReference>
<organism evidence="2 3">
    <name type="scientific">Candidatus Sulfuritelmatomonas gaucii</name>
    <dbReference type="NCBI Taxonomy" id="2043161"/>
    <lineage>
        <taxon>Bacteria</taxon>
        <taxon>Pseudomonadati</taxon>
        <taxon>Acidobacteriota</taxon>
        <taxon>Terriglobia</taxon>
        <taxon>Terriglobales</taxon>
        <taxon>Acidobacteriaceae</taxon>
        <taxon>Candidatus Sulfuritelmatomonas</taxon>
    </lineage>
</organism>
<feature type="compositionally biased region" description="Basic residues" evidence="1">
    <location>
        <begin position="109"/>
        <end position="119"/>
    </location>
</feature>
<evidence type="ECO:0000256" key="1">
    <source>
        <dbReference type="SAM" id="MobiDB-lite"/>
    </source>
</evidence>
<dbReference type="AlphaFoldDB" id="A0A2N9LJM7"/>
<accession>A0A2N9LJM7</accession>
<gene>
    <name evidence="2" type="ORF">SBA5_380006</name>
</gene>
<evidence type="ECO:0000313" key="2">
    <source>
        <dbReference type="EMBL" id="SPE23235.1"/>
    </source>
</evidence>
<name>A0A2N9LJM7_9BACT</name>
<evidence type="ECO:0000313" key="3">
    <source>
        <dbReference type="Proteomes" id="UP000239735"/>
    </source>
</evidence>
<sequence length="119" mass="12922">MAQATASTTNDELRSIVVELARTELAAVGSALKFWGDWVASADKYTQQLRAELDKADQGGESSKQFVGKLADLTREYLREVVALPAAAVEHFNSEVEKNASAAPATASVKRKRRARAKE</sequence>
<proteinExistence type="predicted"/>